<dbReference type="AlphaFoldDB" id="A0AAV5QF34"/>
<accession>A0AAV5QF34</accession>
<evidence type="ECO:0000313" key="3">
    <source>
        <dbReference type="Proteomes" id="UP001360560"/>
    </source>
</evidence>
<dbReference type="RefSeq" id="XP_064850339.1">
    <property type="nucleotide sequence ID" value="XM_064994267.1"/>
</dbReference>
<proteinExistence type="predicted"/>
<feature type="compositionally biased region" description="Basic residues" evidence="1">
    <location>
        <begin position="72"/>
        <end position="86"/>
    </location>
</feature>
<dbReference type="Proteomes" id="UP001360560">
    <property type="component" value="Unassembled WGS sequence"/>
</dbReference>
<sequence>MSSELSTTSTNNLENSMAKTPLAHDKDILSLKSSKSDPFFDARSAGSDASGHGKSHQLEDQKNHKEMTGVHSNHHSSNKPSSKKPHSNSVVPEKKPFGAPVKGRRQQVLEMMKNEHLENVGYIDASRISQEDDIQGNERILVKANAFRNSNKSRTQPFFKNFSVVLKKFSKRNS</sequence>
<protein>
    <submittedName>
        <fullName evidence="2">Uncharacterized protein</fullName>
    </submittedName>
</protein>
<comment type="caution">
    <text evidence="2">The sequence shown here is derived from an EMBL/GenBank/DDBJ whole genome shotgun (WGS) entry which is preliminary data.</text>
</comment>
<feature type="compositionally biased region" description="Basic and acidic residues" evidence="1">
    <location>
        <begin position="56"/>
        <end position="68"/>
    </location>
</feature>
<evidence type="ECO:0000256" key="1">
    <source>
        <dbReference type="SAM" id="MobiDB-lite"/>
    </source>
</evidence>
<reference evidence="2 3" key="1">
    <citation type="journal article" date="2023" name="Elife">
        <title>Identification of key yeast species and microbe-microbe interactions impacting larval growth of Drosophila in the wild.</title>
        <authorList>
            <person name="Mure A."/>
            <person name="Sugiura Y."/>
            <person name="Maeda R."/>
            <person name="Honda K."/>
            <person name="Sakurai N."/>
            <person name="Takahashi Y."/>
            <person name="Watada M."/>
            <person name="Katoh T."/>
            <person name="Gotoh A."/>
            <person name="Gotoh Y."/>
            <person name="Taniguchi I."/>
            <person name="Nakamura K."/>
            <person name="Hayashi T."/>
            <person name="Katayama T."/>
            <person name="Uemura T."/>
            <person name="Hattori Y."/>
        </authorList>
    </citation>
    <scope>NUCLEOTIDE SEQUENCE [LARGE SCALE GENOMIC DNA]</scope>
    <source>
        <strain evidence="2 3">SC-9</strain>
    </source>
</reference>
<feature type="compositionally biased region" description="Low complexity" evidence="1">
    <location>
        <begin position="1"/>
        <end position="16"/>
    </location>
</feature>
<name>A0AAV5QF34_9ASCO</name>
<organism evidence="2 3">
    <name type="scientific">Saccharomycopsis crataegensis</name>
    <dbReference type="NCBI Taxonomy" id="43959"/>
    <lineage>
        <taxon>Eukaryota</taxon>
        <taxon>Fungi</taxon>
        <taxon>Dikarya</taxon>
        <taxon>Ascomycota</taxon>
        <taxon>Saccharomycotina</taxon>
        <taxon>Saccharomycetes</taxon>
        <taxon>Saccharomycopsidaceae</taxon>
        <taxon>Saccharomycopsis</taxon>
    </lineage>
</organism>
<gene>
    <name evidence="2" type="ORF">DASC09_006640</name>
</gene>
<keyword evidence="3" id="KW-1185">Reference proteome</keyword>
<feature type="region of interest" description="Disordered" evidence="1">
    <location>
        <begin position="1"/>
        <end position="104"/>
    </location>
</feature>
<feature type="compositionally biased region" description="Basic and acidic residues" evidence="1">
    <location>
        <begin position="22"/>
        <end position="40"/>
    </location>
</feature>
<evidence type="ECO:0000313" key="2">
    <source>
        <dbReference type="EMBL" id="GMM33339.1"/>
    </source>
</evidence>
<dbReference type="EMBL" id="BTFZ01000001">
    <property type="protein sequence ID" value="GMM33339.1"/>
    <property type="molecule type" value="Genomic_DNA"/>
</dbReference>
<dbReference type="GeneID" id="90071318"/>